<keyword evidence="3" id="KW-0337">GPI-anchor biosynthesis</keyword>
<dbReference type="PANTHER" id="PTHR12468">
    <property type="entry name" value="GPI MANNOSYLTRANSFERASE 2"/>
    <property type="match status" value="1"/>
</dbReference>
<evidence type="ECO:0000256" key="11">
    <source>
        <dbReference type="SAM" id="Phobius"/>
    </source>
</evidence>
<keyword evidence="13" id="KW-1185">Reference proteome</keyword>
<feature type="transmembrane region" description="Helical" evidence="11">
    <location>
        <begin position="56"/>
        <end position="74"/>
    </location>
</feature>
<keyword evidence="6 11" id="KW-0812">Transmembrane</keyword>
<feature type="transmembrane region" description="Helical" evidence="11">
    <location>
        <begin position="139"/>
        <end position="161"/>
    </location>
</feature>
<dbReference type="PANTHER" id="PTHR12468:SF2">
    <property type="entry name" value="GPI MANNOSYLTRANSFERASE 2"/>
    <property type="match status" value="1"/>
</dbReference>
<protein>
    <submittedName>
        <fullName evidence="12">Uncharacterized protein</fullName>
    </submittedName>
</protein>
<sequence>MSADPATSTKPLAEPASAAHPRDPAAGWSSQAAATADGPPTDAGSRRRLPAAAPALLAYVLLRAAGLIVLWIFSHRAGADFWWLLHSRYDSTWYAQIADQGYDQSLDNVGPDGKSRLPNLPFFPLYPGLTAGVAAVTPFSIPVAALVVSWVAGIAAAWGIYAVGVQLASRRVGLLLVVLWAVLPHAVVQNMAYTETLFTALVAWTLYALLRRRWLTAGVLCLVAGFSRPTASALIAAVGVAALVAVARRQDGWRPWVAGLLAPLGYLGYLAWIGQRLGRVDAYFHMQSTTWKIGFDGGVDTFATFRQVLTEAVPLSFYTSTLLMAIAAVLVVLLVLDRYPLPVVVYSLTFLILTVGTEEYYWAKGRYLVPAFTLLLPVALALGKARPRTRILVLGLLALISAWYGTYLSLIWTASP</sequence>
<dbReference type="EMBL" id="RBAK01000006">
    <property type="protein sequence ID" value="RKN45453.1"/>
    <property type="molecule type" value="Genomic_DNA"/>
</dbReference>
<comment type="pathway">
    <text evidence="2">Glycolipid biosynthesis; glycosylphosphatidylinositol-anchor biosynthesis.</text>
</comment>
<evidence type="ECO:0000256" key="4">
    <source>
        <dbReference type="ARBA" id="ARBA00022676"/>
    </source>
</evidence>
<evidence type="ECO:0000256" key="6">
    <source>
        <dbReference type="ARBA" id="ARBA00022692"/>
    </source>
</evidence>
<dbReference type="UniPathway" id="UPA00196"/>
<evidence type="ECO:0000313" key="12">
    <source>
        <dbReference type="EMBL" id="RKN45453.1"/>
    </source>
</evidence>
<dbReference type="GO" id="GO:0000009">
    <property type="term" value="F:alpha-1,6-mannosyltransferase activity"/>
    <property type="evidence" value="ECO:0007669"/>
    <property type="project" value="InterPro"/>
</dbReference>
<dbReference type="GO" id="GO:0004376">
    <property type="term" value="F:GPI mannosyltransferase activity"/>
    <property type="evidence" value="ECO:0007669"/>
    <property type="project" value="InterPro"/>
</dbReference>
<keyword evidence="9 11" id="KW-0472">Membrane</keyword>
<dbReference type="GO" id="GO:0006506">
    <property type="term" value="P:GPI anchor biosynthetic process"/>
    <property type="evidence" value="ECO:0007669"/>
    <property type="project" value="UniProtKB-UniPathway"/>
</dbReference>
<evidence type="ECO:0000256" key="3">
    <source>
        <dbReference type="ARBA" id="ARBA00022502"/>
    </source>
</evidence>
<evidence type="ECO:0000256" key="1">
    <source>
        <dbReference type="ARBA" id="ARBA00004477"/>
    </source>
</evidence>
<keyword evidence="7" id="KW-0256">Endoplasmic reticulum</keyword>
<feature type="transmembrane region" description="Helical" evidence="11">
    <location>
        <begin position="256"/>
        <end position="274"/>
    </location>
</feature>
<keyword evidence="5" id="KW-0808">Transferase</keyword>
<feature type="transmembrane region" description="Helical" evidence="11">
    <location>
        <begin position="367"/>
        <end position="385"/>
    </location>
</feature>
<feature type="transmembrane region" description="Helical" evidence="11">
    <location>
        <begin position="214"/>
        <end position="244"/>
    </location>
</feature>
<feature type="transmembrane region" description="Helical" evidence="11">
    <location>
        <begin position="173"/>
        <end position="194"/>
    </location>
</feature>
<dbReference type="InterPro" id="IPR007315">
    <property type="entry name" value="PIG-V/Gpi18"/>
</dbReference>
<evidence type="ECO:0000256" key="2">
    <source>
        <dbReference type="ARBA" id="ARBA00004687"/>
    </source>
</evidence>
<keyword evidence="4" id="KW-0328">Glycosyltransferase</keyword>
<dbReference type="AlphaFoldDB" id="A0A3A9ZAW6"/>
<feature type="compositionally biased region" description="Low complexity" evidence="10">
    <location>
        <begin position="25"/>
        <end position="43"/>
    </location>
</feature>
<organism evidence="12 13">
    <name type="scientific">Micromonospora endolithica</name>
    <dbReference type="NCBI Taxonomy" id="230091"/>
    <lineage>
        <taxon>Bacteria</taxon>
        <taxon>Bacillati</taxon>
        <taxon>Actinomycetota</taxon>
        <taxon>Actinomycetes</taxon>
        <taxon>Micromonosporales</taxon>
        <taxon>Micromonosporaceae</taxon>
        <taxon>Micromonospora</taxon>
    </lineage>
</organism>
<comment type="subcellular location">
    <subcellularLocation>
        <location evidence="1">Endoplasmic reticulum membrane</location>
        <topology evidence="1">Multi-pass membrane protein</topology>
    </subcellularLocation>
</comment>
<evidence type="ECO:0000256" key="5">
    <source>
        <dbReference type="ARBA" id="ARBA00022679"/>
    </source>
</evidence>
<feature type="transmembrane region" description="Helical" evidence="11">
    <location>
        <begin position="315"/>
        <end position="336"/>
    </location>
</feature>
<feature type="compositionally biased region" description="Polar residues" evidence="10">
    <location>
        <begin position="1"/>
        <end position="10"/>
    </location>
</feature>
<reference evidence="12 13" key="1">
    <citation type="journal article" date="2004" name="Syst. Appl. Microbiol.">
        <title>Cryptoendolithic actinomycetes from antarctic sandstone rock samples: Micromonospora endolithica sp. nov. and two isolates related to Micromonospora coerulea Jensen 1932.</title>
        <authorList>
            <person name="Hirsch P."/>
            <person name="Mevs U."/>
            <person name="Kroppenstedt R.M."/>
            <person name="Schumann P."/>
            <person name="Stackebrandt E."/>
        </authorList>
    </citation>
    <scope>NUCLEOTIDE SEQUENCE [LARGE SCALE GENOMIC DNA]</scope>
    <source>
        <strain evidence="12 13">JCM 12677</strain>
    </source>
</reference>
<evidence type="ECO:0000313" key="13">
    <source>
        <dbReference type="Proteomes" id="UP000281726"/>
    </source>
</evidence>
<evidence type="ECO:0000256" key="10">
    <source>
        <dbReference type="SAM" id="MobiDB-lite"/>
    </source>
</evidence>
<name>A0A3A9ZAW6_9ACTN</name>
<accession>A0A3A9ZAW6</accession>
<proteinExistence type="predicted"/>
<gene>
    <name evidence="12" type="ORF">D7223_17825</name>
</gene>
<feature type="transmembrane region" description="Helical" evidence="11">
    <location>
        <begin position="343"/>
        <end position="361"/>
    </location>
</feature>
<keyword evidence="8 11" id="KW-1133">Transmembrane helix</keyword>
<feature type="region of interest" description="Disordered" evidence="10">
    <location>
        <begin position="1"/>
        <end position="46"/>
    </location>
</feature>
<comment type="caution">
    <text evidence="12">The sequence shown here is derived from an EMBL/GenBank/DDBJ whole genome shotgun (WGS) entry which is preliminary data.</text>
</comment>
<dbReference type="RefSeq" id="WP_120729517.1">
    <property type="nucleotide sequence ID" value="NZ_RBAK01000006.1"/>
</dbReference>
<dbReference type="GO" id="GO:0016020">
    <property type="term" value="C:membrane"/>
    <property type="evidence" value="ECO:0007669"/>
    <property type="project" value="GOC"/>
</dbReference>
<dbReference type="Proteomes" id="UP000281726">
    <property type="component" value="Unassembled WGS sequence"/>
</dbReference>
<evidence type="ECO:0000256" key="7">
    <source>
        <dbReference type="ARBA" id="ARBA00022824"/>
    </source>
</evidence>
<dbReference type="OrthoDB" id="151635at2"/>
<evidence type="ECO:0000256" key="8">
    <source>
        <dbReference type="ARBA" id="ARBA00022989"/>
    </source>
</evidence>
<feature type="transmembrane region" description="Helical" evidence="11">
    <location>
        <begin position="392"/>
        <end position="414"/>
    </location>
</feature>
<evidence type="ECO:0000256" key="9">
    <source>
        <dbReference type="ARBA" id="ARBA00023136"/>
    </source>
</evidence>